<dbReference type="EC" id="3.1.3.15" evidence="3 8"/>
<feature type="domain" description="PHP" evidence="9">
    <location>
        <begin position="5"/>
        <end position="54"/>
    </location>
</feature>
<accession>A0A1L7XP34</accession>
<evidence type="ECO:0000313" key="11">
    <source>
        <dbReference type="Proteomes" id="UP000184330"/>
    </source>
</evidence>
<reference evidence="10 11" key="1">
    <citation type="submission" date="2016-03" db="EMBL/GenBank/DDBJ databases">
        <authorList>
            <person name="Ploux O."/>
        </authorList>
    </citation>
    <scope>NUCLEOTIDE SEQUENCE [LARGE SCALE GENOMIC DNA]</scope>
    <source>
        <strain evidence="10 11">UAMH 11012</strain>
    </source>
</reference>
<evidence type="ECO:0000256" key="6">
    <source>
        <dbReference type="ARBA" id="ARBA00023102"/>
    </source>
</evidence>
<dbReference type="PANTHER" id="PTHR21039:SF0">
    <property type="entry name" value="HISTIDINOL-PHOSPHATASE"/>
    <property type="match status" value="1"/>
</dbReference>
<dbReference type="InterPro" id="IPR016195">
    <property type="entry name" value="Pol/histidinol_Pase-like"/>
</dbReference>
<dbReference type="GO" id="GO:0004401">
    <property type="term" value="F:histidinol-phosphatase activity"/>
    <property type="evidence" value="ECO:0007669"/>
    <property type="project" value="UniProtKB-UniRule"/>
</dbReference>
<dbReference type="AlphaFoldDB" id="A0A1L7XP34"/>
<dbReference type="InterPro" id="IPR010140">
    <property type="entry name" value="Histidinol_P_phosphatase_HisJ"/>
</dbReference>
<evidence type="ECO:0000256" key="5">
    <source>
        <dbReference type="ARBA" id="ARBA00022801"/>
    </source>
</evidence>
<dbReference type="GO" id="GO:0005737">
    <property type="term" value="C:cytoplasm"/>
    <property type="evidence" value="ECO:0007669"/>
    <property type="project" value="TreeGrafter"/>
</dbReference>
<dbReference type="Gene3D" id="3.20.20.140">
    <property type="entry name" value="Metal-dependent hydrolases"/>
    <property type="match status" value="1"/>
</dbReference>
<dbReference type="Pfam" id="PF02811">
    <property type="entry name" value="PHP"/>
    <property type="match status" value="1"/>
</dbReference>
<evidence type="ECO:0000256" key="1">
    <source>
        <dbReference type="ARBA" id="ARBA00004970"/>
    </source>
</evidence>
<keyword evidence="6 8" id="KW-0368">Histidine biosynthesis</keyword>
<comment type="similarity">
    <text evidence="2 8">Belongs to the PHP hydrolase family. HisK subfamily.</text>
</comment>
<evidence type="ECO:0000256" key="4">
    <source>
        <dbReference type="ARBA" id="ARBA00022605"/>
    </source>
</evidence>
<evidence type="ECO:0000313" key="10">
    <source>
        <dbReference type="EMBL" id="CZR66727.1"/>
    </source>
</evidence>
<comment type="catalytic activity">
    <reaction evidence="7 8">
        <text>L-histidinol phosphate + H2O = L-histidinol + phosphate</text>
        <dbReference type="Rhea" id="RHEA:14465"/>
        <dbReference type="ChEBI" id="CHEBI:15377"/>
        <dbReference type="ChEBI" id="CHEBI:43474"/>
        <dbReference type="ChEBI" id="CHEBI:57699"/>
        <dbReference type="ChEBI" id="CHEBI:57980"/>
        <dbReference type="EC" id="3.1.3.15"/>
    </reaction>
</comment>
<protein>
    <recommendedName>
        <fullName evidence="3 8">Histidinol-phosphatase</fullName>
        <shortName evidence="8">HolPase</shortName>
        <ecNumber evidence="3 8">3.1.3.15</ecNumber>
    </recommendedName>
</protein>
<evidence type="ECO:0000256" key="3">
    <source>
        <dbReference type="ARBA" id="ARBA00013085"/>
    </source>
</evidence>
<dbReference type="UniPathway" id="UPA00031">
    <property type="reaction ID" value="UER00013"/>
</dbReference>
<evidence type="ECO:0000256" key="2">
    <source>
        <dbReference type="ARBA" id="ARBA00009152"/>
    </source>
</evidence>
<organism evidence="10 11">
    <name type="scientific">Phialocephala subalpina</name>
    <dbReference type="NCBI Taxonomy" id="576137"/>
    <lineage>
        <taxon>Eukaryota</taxon>
        <taxon>Fungi</taxon>
        <taxon>Dikarya</taxon>
        <taxon>Ascomycota</taxon>
        <taxon>Pezizomycotina</taxon>
        <taxon>Leotiomycetes</taxon>
        <taxon>Helotiales</taxon>
        <taxon>Mollisiaceae</taxon>
        <taxon>Phialocephala</taxon>
        <taxon>Phialocephala fortinii species complex</taxon>
    </lineage>
</organism>
<dbReference type="EMBL" id="FJOG01000039">
    <property type="protein sequence ID" value="CZR66727.1"/>
    <property type="molecule type" value="Genomic_DNA"/>
</dbReference>
<proteinExistence type="inferred from homology"/>
<gene>
    <name evidence="10" type="ORF">PAC_16628</name>
</gene>
<dbReference type="OrthoDB" id="5957391at2759"/>
<dbReference type="GO" id="GO:0000105">
    <property type="term" value="P:L-histidine biosynthetic process"/>
    <property type="evidence" value="ECO:0007669"/>
    <property type="project" value="UniProtKB-UniRule"/>
</dbReference>
<dbReference type="Proteomes" id="UP000184330">
    <property type="component" value="Unassembled WGS sequence"/>
</dbReference>
<keyword evidence="5 8" id="KW-0378">Hydrolase</keyword>
<keyword evidence="4 8" id="KW-0028">Amino-acid biosynthesis</keyword>
<evidence type="ECO:0000256" key="8">
    <source>
        <dbReference type="RuleBase" id="RU366003"/>
    </source>
</evidence>
<dbReference type="STRING" id="576137.A0A1L7XP34"/>
<comment type="pathway">
    <text evidence="1 8">Amino-acid biosynthesis; L-histidine biosynthesis; L-histidine from 5-phospho-alpha-D-ribose 1-diphosphate: step 8/9.</text>
</comment>
<evidence type="ECO:0000256" key="7">
    <source>
        <dbReference type="ARBA" id="ARBA00049158"/>
    </source>
</evidence>
<dbReference type="InterPro" id="IPR004013">
    <property type="entry name" value="PHP_dom"/>
</dbReference>
<keyword evidence="11" id="KW-1185">Reference proteome</keyword>
<evidence type="ECO:0000259" key="9">
    <source>
        <dbReference type="Pfam" id="PF02811"/>
    </source>
</evidence>
<dbReference type="SUPFAM" id="SSF89550">
    <property type="entry name" value="PHP domain-like"/>
    <property type="match status" value="1"/>
</dbReference>
<name>A0A1L7XP34_9HELO</name>
<sequence length="176" mass="19921">MTFSMHSHSGQFCPSHTQNMLEEMIQRAIALRMTHFALTEHMPRTDISNLYPEEVEQVVSITEFVPLYSAYLQEAVRLRANDYGATIKLLTCNPLVDFFINKAVQLSGGTEDGLFAHYYDLHAKPLKDPKKLVHIWRNILKILEFIVGYGDLIEVNSSGLRKGLGERILGGISAKK</sequence>
<dbReference type="PANTHER" id="PTHR21039">
    <property type="entry name" value="HISTIDINOL PHOSPHATASE-RELATED"/>
    <property type="match status" value="1"/>
</dbReference>